<dbReference type="PANTHER" id="PTHR32196:SF15">
    <property type="entry name" value="SUGAR ABC TRANSPORTER PERMEASE PROTEIN"/>
    <property type="match status" value="1"/>
</dbReference>
<dbReference type="PANTHER" id="PTHR32196">
    <property type="entry name" value="ABC TRANSPORTER PERMEASE PROTEIN YPHD-RELATED-RELATED"/>
    <property type="match status" value="1"/>
</dbReference>
<feature type="transmembrane region" description="Helical" evidence="6">
    <location>
        <begin position="47"/>
        <end position="63"/>
    </location>
</feature>
<evidence type="ECO:0000256" key="6">
    <source>
        <dbReference type="SAM" id="Phobius"/>
    </source>
</evidence>
<dbReference type="GO" id="GO:0005886">
    <property type="term" value="C:plasma membrane"/>
    <property type="evidence" value="ECO:0007669"/>
    <property type="project" value="UniProtKB-SubCell"/>
</dbReference>
<keyword evidence="4 6" id="KW-1133">Transmembrane helix</keyword>
<keyword evidence="3 6" id="KW-0812">Transmembrane</keyword>
<accession>A0A7W4J6J2</accession>
<dbReference type="Pfam" id="PF02653">
    <property type="entry name" value="BPD_transp_2"/>
    <property type="match status" value="1"/>
</dbReference>
<protein>
    <submittedName>
        <fullName evidence="7">ABC transporter permease</fullName>
    </submittedName>
</protein>
<feature type="transmembrane region" description="Helical" evidence="6">
    <location>
        <begin position="210"/>
        <end position="231"/>
    </location>
</feature>
<dbReference type="GO" id="GO:0022857">
    <property type="term" value="F:transmembrane transporter activity"/>
    <property type="evidence" value="ECO:0007669"/>
    <property type="project" value="InterPro"/>
</dbReference>
<evidence type="ECO:0000256" key="5">
    <source>
        <dbReference type="ARBA" id="ARBA00023136"/>
    </source>
</evidence>
<dbReference type="RefSeq" id="WP_182942567.1">
    <property type="nucleotide sequence ID" value="NZ_JABEQH010000007.1"/>
</dbReference>
<keyword evidence="8" id="KW-1185">Reference proteome</keyword>
<evidence type="ECO:0000256" key="4">
    <source>
        <dbReference type="ARBA" id="ARBA00022989"/>
    </source>
</evidence>
<feature type="transmembrane region" description="Helical" evidence="6">
    <location>
        <begin position="161"/>
        <end position="179"/>
    </location>
</feature>
<evidence type="ECO:0000313" key="7">
    <source>
        <dbReference type="EMBL" id="MBB2175615.1"/>
    </source>
</evidence>
<dbReference type="EMBL" id="JABEQH010000007">
    <property type="protein sequence ID" value="MBB2175615.1"/>
    <property type="molecule type" value="Genomic_DNA"/>
</dbReference>
<dbReference type="CDD" id="cd06579">
    <property type="entry name" value="TM_PBP1_transp_AraH_like"/>
    <property type="match status" value="1"/>
</dbReference>
<evidence type="ECO:0000256" key="1">
    <source>
        <dbReference type="ARBA" id="ARBA00004651"/>
    </source>
</evidence>
<reference evidence="7 8" key="1">
    <citation type="submission" date="2020-04" db="EMBL/GenBank/DDBJ databases">
        <title>Description of novel Gluconacetobacter.</title>
        <authorList>
            <person name="Sombolestani A."/>
        </authorList>
    </citation>
    <scope>NUCLEOTIDE SEQUENCE [LARGE SCALE GENOMIC DNA]</scope>
    <source>
        <strain evidence="7 8">LMG 21312</strain>
    </source>
</reference>
<sequence>MARTINSMLRWRELSVIVVAVVLAIYFQIANANFLLSNASLQNLSQFIAPVALIACGEVILMIGGEIDLSAGMVYALAPFLMYFLTRAGLPAPLAIVGALAGAAAVGAVNGMVTVLLQVPSFVTTLGMLFLLNGLTLTISGGTPVGVDASPTLAFIMGRGGYAEFVWAALVVLVMHFMLRNTRWGLHTIAAGANPVGASEAGIRTRELKMVNFVISGALAGLTGILEAFRISSIDPTAGGTHIMFLAVAAAVIGGTPLAGGSGTIAGAMIGAMVLGILNDGFTLIGINAFTFDLILGGAILVAMLCNILIGRYRRRMAVS</sequence>
<dbReference type="InterPro" id="IPR001851">
    <property type="entry name" value="ABC_transp_permease"/>
</dbReference>
<feature type="transmembrane region" description="Helical" evidence="6">
    <location>
        <begin position="92"/>
        <end position="113"/>
    </location>
</feature>
<dbReference type="Proteomes" id="UP000561066">
    <property type="component" value="Unassembled WGS sequence"/>
</dbReference>
<feature type="transmembrane region" description="Helical" evidence="6">
    <location>
        <begin position="243"/>
        <end position="276"/>
    </location>
</feature>
<comment type="caution">
    <text evidence="7">The sequence shown here is derived from an EMBL/GenBank/DDBJ whole genome shotgun (WGS) entry which is preliminary data.</text>
</comment>
<proteinExistence type="predicted"/>
<feature type="transmembrane region" description="Helical" evidence="6">
    <location>
        <begin position="119"/>
        <end position="140"/>
    </location>
</feature>
<feature type="transmembrane region" description="Helical" evidence="6">
    <location>
        <begin position="69"/>
        <end position="85"/>
    </location>
</feature>
<dbReference type="AlphaFoldDB" id="A0A7W4J6J2"/>
<keyword evidence="2" id="KW-1003">Cell membrane</keyword>
<evidence type="ECO:0000256" key="2">
    <source>
        <dbReference type="ARBA" id="ARBA00022475"/>
    </source>
</evidence>
<feature type="transmembrane region" description="Helical" evidence="6">
    <location>
        <begin position="14"/>
        <end position="35"/>
    </location>
</feature>
<gene>
    <name evidence="7" type="ORF">HLH21_06675</name>
</gene>
<name>A0A7W4J6J2_9PROT</name>
<evidence type="ECO:0000313" key="8">
    <source>
        <dbReference type="Proteomes" id="UP000561066"/>
    </source>
</evidence>
<keyword evidence="5 6" id="KW-0472">Membrane</keyword>
<feature type="transmembrane region" description="Helical" evidence="6">
    <location>
        <begin position="282"/>
        <end position="310"/>
    </location>
</feature>
<organism evidence="7 8">
    <name type="scientific">Gluconacetobacter johannae</name>
    <dbReference type="NCBI Taxonomy" id="112140"/>
    <lineage>
        <taxon>Bacteria</taxon>
        <taxon>Pseudomonadati</taxon>
        <taxon>Pseudomonadota</taxon>
        <taxon>Alphaproteobacteria</taxon>
        <taxon>Acetobacterales</taxon>
        <taxon>Acetobacteraceae</taxon>
        <taxon>Gluconacetobacter</taxon>
    </lineage>
</organism>
<comment type="subcellular location">
    <subcellularLocation>
        <location evidence="1">Cell membrane</location>
        <topology evidence="1">Multi-pass membrane protein</topology>
    </subcellularLocation>
</comment>
<evidence type="ECO:0000256" key="3">
    <source>
        <dbReference type="ARBA" id="ARBA00022692"/>
    </source>
</evidence>